<reference evidence="2" key="2">
    <citation type="submission" date="2017-12" db="EMBL/GenBank/DDBJ databases">
        <title>Genome sequence of the Bar-tailed Godwit (Limosa lapponica baueri).</title>
        <authorList>
            <person name="Lima N.C.B."/>
            <person name="Parody-Merino A.M."/>
            <person name="Battley P.F."/>
            <person name="Fidler A.E."/>
            <person name="Prosdocimi F."/>
        </authorList>
    </citation>
    <scope>NUCLEOTIDE SEQUENCE [LARGE SCALE GENOMIC DNA]</scope>
</reference>
<dbReference type="EMBL" id="KZ513253">
    <property type="protein sequence ID" value="PKU31156.1"/>
    <property type="molecule type" value="Genomic_DNA"/>
</dbReference>
<evidence type="ECO:0000313" key="2">
    <source>
        <dbReference type="Proteomes" id="UP000233556"/>
    </source>
</evidence>
<dbReference type="OrthoDB" id="9950082at2759"/>
<sequence length="250" mass="27530">MSTQHSAIVQGGTVLTSQGDDILRKDCKFLLLEKENAPAKKEMELLIMTKDSGKVFSASTTGLNGGSFAEDTLKKEKQGFSSSYATDTGLKSDANGTLKSVPTRDKATYAGDMGMQGPREIAVQVSTFQVIYSLPQLMNPSRLQVLLVSQVLQGHLVLQVLLVLKVNKAQEECLVLQESQGLKDLQDKLAVMDRQVKKVNQVLWECQEPEARQDPLEMQDSQVSQDPKDHQVNLFKDPLDLVVPQALTSI</sequence>
<name>A0A2I0TBH9_LIMLA</name>
<protein>
    <submittedName>
        <fullName evidence="1">Collagen alpha-1 chain</fullName>
    </submittedName>
</protein>
<organism evidence="1 2">
    <name type="scientific">Limosa lapponica baueri</name>
    <dbReference type="NCBI Taxonomy" id="1758121"/>
    <lineage>
        <taxon>Eukaryota</taxon>
        <taxon>Metazoa</taxon>
        <taxon>Chordata</taxon>
        <taxon>Craniata</taxon>
        <taxon>Vertebrata</taxon>
        <taxon>Euteleostomi</taxon>
        <taxon>Archelosauria</taxon>
        <taxon>Archosauria</taxon>
        <taxon>Dinosauria</taxon>
        <taxon>Saurischia</taxon>
        <taxon>Theropoda</taxon>
        <taxon>Coelurosauria</taxon>
        <taxon>Aves</taxon>
        <taxon>Neognathae</taxon>
        <taxon>Neoaves</taxon>
        <taxon>Charadriiformes</taxon>
        <taxon>Scolopacidae</taxon>
        <taxon>Limosa</taxon>
    </lineage>
</organism>
<keyword evidence="1" id="KW-0176">Collagen</keyword>
<dbReference type="GO" id="GO:0005581">
    <property type="term" value="C:collagen trimer"/>
    <property type="evidence" value="ECO:0007669"/>
    <property type="project" value="UniProtKB-KW"/>
</dbReference>
<accession>A0A2I0TBH9</accession>
<reference evidence="2" key="1">
    <citation type="submission" date="2017-11" db="EMBL/GenBank/DDBJ databases">
        <authorList>
            <person name="Lima N.C."/>
            <person name="Parody-Merino A.M."/>
            <person name="Battley P.F."/>
            <person name="Fidler A.E."/>
            <person name="Prosdocimi F."/>
        </authorList>
    </citation>
    <scope>NUCLEOTIDE SEQUENCE [LARGE SCALE GENOMIC DNA]</scope>
</reference>
<dbReference type="Proteomes" id="UP000233556">
    <property type="component" value="Unassembled WGS sequence"/>
</dbReference>
<gene>
    <name evidence="1" type="ORF">llap_18540</name>
</gene>
<dbReference type="AlphaFoldDB" id="A0A2I0TBH9"/>
<keyword evidence="2" id="KW-1185">Reference proteome</keyword>
<proteinExistence type="predicted"/>
<evidence type="ECO:0000313" key="1">
    <source>
        <dbReference type="EMBL" id="PKU31156.1"/>
    </source>
</evidence>